<dbReference type="FunFam" id="2.60.120.330:FF:000003">
    <property type="entry name" value="Gibberellin 20 oxidase 2"/>
    <property type="match status" value="1"/>
</dbReference>
<accession>A0A371GZS2</accession>
<dbReference type="PANTHER" id="PTHR47990">
    <property type="entry name" value="2-OXOGLUTARATE (2OG) AND FE(II)-DEPENDENT OXYGENASE SUPERFAMILY PROTEIN-RELATED"/>
    <property type="match status" value="1"/>
</dbReference>
<feature type="domain" description="Fe2OG dioxygenase" evidence="10">
    <location>
        <begin position="209"/>
        <end position="311"/>
    </location>
</feature>
<comment type="catalytic activity">
    <reaction evidence="8">
        <text>gibberellin A12 + 2 2-oxoglutarate + 3 O2 + H(+) = gibberellin A9 + 2 succinate + 3 CO2 + 2 H2O</text>
        <dbReference type="Rhea" id="RHEA:60772"/>
        <dbReference type="ChEBI" id="CHEBI:15377"/>
        <dbReference type="ChEBI" id="CHEBI:15378"/>
        <dbReference type="ChEBI" id="CHEBI:15379"/>
        <dbReference type="ChEBI" id="CHEBI:16526"/>
        <dbReference type="ChEBI" id="CHEBI:16810"/>
        <dbReference type="ChEBI" id="CHEBI:30031"/>
        <dbReference type="ChEBI" id="CHEBI:58627"/>
        <dbReference type="ChEBI" id="CHEBI:73255"/>
    </reaction>
    <physiologicalReaction direction="left-to-right" evidence="8">
        <dbReference type="Rhea" id="RHEA:60773"/>
    </physiologicalReaction>
</comment>
<feature type="non-terminal residue" evidence="11">
    <location>
        <position position="1"/>
    </location>
</feature>
<dbReference type="EMBL" id="QJKJ01004004">
    <property type="protein sequence ID" value="RDX95963.1"/>
    <property type="molecule type" value="Genomic_DNA"/>
</dbReference>
<proteinExistence type="inferred from homology"/>
<reference evidence="11" key="1">
    <citation type="submission" date="2018-05" db="EMBL/GenBank/DDBJ databases">
        <title>Draft genome of Mucuna pruriens seed.</title>
        <authorList>
            <person name="Nnadi N.E."/>
            <person name="Vos R."/>
            <person name="Hasami M.H."/>
            <person name="Devisetty U.K."/>
            <person name="Aguiy J.C."/>
        </authorList>
    </citation>
    <scope>NUCLEOTIDE SEQUENCE [LARGE SCALE GENOMIC DNA]</scope>
    <source>
        <strain evidence="11">JCA_2017</strain>
    </source>
</reference>
<dbReference type="PRINTS" id="PR00682">
    <property type="entry name" value="IPNSYNTHASE"/>
</dbReference>
<evidence type="ECO:0000256" key="5">
    <source>
        <dbReference type="ARBA" id="ARBA00023004"/>
    </source>
</evidence>
<name>A0A371GZS2_MUCPR</name>
<dbReference type="AlphaFoldDB" id="A0A371GZS2"/>
<protein>
    <submittedName>
        <fullName evidence="11">Gibberellin 20 oxidase 3</fullName>
    </submittedName>
</protein>
<comment type="pathway">
    <text evidence="6">Plant hormone biosynthesis; gibberellin biosynthesis.</text>
</comment>
<evidence type="ECO:0000256" key="4">
    <source>
        <dbReference type="ARBA" id="ARBA00023002"/>
    </source>
</evidence>
<dbReference type="GO" id="GO:0046872">
    <property type="term" value="F:metal ion binding"/>
    <property type="evidence" value="ECO:0007669"/>
    <property type="project" value="UniProtKB-KW"/>
</dbReference>
<comment type="cofactor">
    <cofactor evidence="1">
        <name>L-ascorbate</name>
        <dbReference type="ChEBI" id="CHEBI:38290"/>
    </cofactor>
</comment>
<dbReference type="OrthoDB" id="288590at2759"/>
<comment type="caution">
    <text evidence="11">The sequence shown here is derived from an EMBL/GenBank/DDBJ whole genome shotgun (WGS) entry which is preliminary data.</text>
</comment>
<dbReference type="InterPro" id="IPR005123">
    <property type="entry name" value="Oxoglu/Fe-dep_dioxygenase_dom"/>
</dbReference>
<evidence type="ECO:0000256" key="2">
    <source>
        <dbReference type="ARBA" id="ARBA00004972"/>
    </source>
</evidence>
<dbReference type="Pfam" id="PF14226">
    <property type="entry name" value="DIOX_N"/>
    <property type="match status" value="1"/>
</dbReference>
<gene>
    <name evidence="11" type="primary">GA20OX3</name>
    <name evidence="11" type="ORF">CR513_21432</name>
</gene>
<evidence type="ECO:0000313" key="11">
    <source>
        <dbReference type="EMBL" id="RDX95963.1"/>
    </source>
</evidence>
<dbReference type="Gene3D" id="2.60.120.330">
    <property type="entry name" value="B-lactam Antibiotic, Isopenicillin N Synthase, Chain"/>
    <property type="match status" value="1"/>
</dbReference>
<keyword evidence="3 9" id="KW-0479">Metal-binding</keyword>
<evidence type="ECO:0000256" key="1">
    <source>
        <dbReference type="ARBA" id="ARBA00001961"/>
    </source>
</evidence>
<keyword evidence="12" id="KW-1185">Reference proteome</keyword>
<dbReference type="Pfam" id="PF03171">
    <property type="entry name" value="2OG-FeII_Oxy"/>
    <property type="match status" value="1"/>
</dbReference>
<dbReference type="InterPro" id="IPR026992">
    <property type="entry name" value="DIOX_N"/>
</dbReference>
<evidence type="ECO:0000256" key="9">
    <source>
        <dbReference type="RuleBase" id="RU003682"/>
    </source>
</evidence>
<evidence type="ECO:0000313" key="12">
    <source>
        <dbReference type="Proteomes" id="UP000257109"/>
    </source>
</evidence>
<evidence type="ECO:0000256" key="8">
    <source>
        <dbReference type="ARBA" id="ARBA00050508"/>
    </source>
</evidence>
<dbReference type="PROSITE" id="PS51471">
    <property type="entry name" value="FE2OG_OXY"/>
    <property type="match status" value="1"/>
</dbReference>
<keyword evidence="5 9" id="KW-0408">Iron</keyword>
<dbReference type="InterPro" id="IPR050231">
    <property type="entry name" value="Iron_ascorbate_oxido_reductase"/>
</dbReference>
<comment type="pathway">
    <text evidence="2">Hormone biosynthesis.</text>
</comment>
<evidence type="ECO:0000256" key="6">
    <source>
        <dbReference type="ARBA" id="ARBA00037909"/>
    </source>
</evidence>
<comment type="similarity">
    <text evidence="7">Belongs to the iron/ascorbate-dependent oxidoreductase family. GA20OX subfamily.</text>
</comment>
<dbReference type="GO" id="GO:0009686">
    <property type="term" value="P:gibberellin biosynthetic process"/>
    <property type="evidence" value="ECO:0007669"/>
    <property type="project" value="UniProtKB-ARBA"/>
</dbReference>
<keyword evidence="4 9" id="KW-0560">Oxidoreductase</keyword>
<dbReference type="Proteomes" id="UP000257109">
    <property type="component" value="Unassembled WGS sequence"/>
</dbReference>
<dbReference type="SUPFAM" id="SSF51197">
    <property type="entry name" value="Clavaminate synthase-like"/>
    <property type="match status" value="1"/>
</dbReference>
<organism evidence="11 12">
    <name type="scientific">Mucuna pruriens</name>
    <name type="common">Velvet bean</name>
    <name type="synonym">Dolichos pruriens</name>
    <dbReference type="NCBI Taxonomy" id="157652"/>
    <lineage>
        <taxon>Eukaryota</taxon>
        <taxon>Viridiplantae</taxon>
        <taxon>Streptophyta</taxon>
        <taxon>Embryophyta</taxon>
        <taxon>Tracheophyta</taxon>
        <taxon>Spermatophyta</taxon>
        <taxon>Magnoliopsida</taxon>
        <taxon>eudicotyledons</taxon>
        <taxon>Gunneridae</taxon>
        <taxon>Pentapetalae</taxon>
        <taxon>rosids</taxon>
        <taxon>fabids</taxon>
        <taxon>Fabales</taxon>
        <taxon>Fabaceae</taxon>
        <taxon>Papilionoideae</taxon>
        <taxon>50 kb inversion clade</taxon>
        <taxon>NPAAA clade</taxon>
        <taxon>indigoferoid/millettioid clade</taxon>
        <taxon>Phaseoleae</taxon>
        <taxon>Mucuna</taxon>
    </lineage>
</organism>
<evidence type="ECO:0000256" key="7">
    <source>
        <dbReference type="ARBA" id="ARBA00043997"/>
    </source>
</evidence>
<evidence type="ECO:0000259" key="10">
    <source>
        <dbReference type="PROSITE" id="PS51471"/>
    </source>
</evidence>
<dbReference type="InterPro" id="IPR027443">
    <property type="entry name" value="IPNS-like_sf"/>
</dbReference>
<dbReference type="InterPro" id="IPR044861">
    <property type="entry name" value="IPNS-like_FE2OG_OXY"/>
</dbReference>
<sequence>MESSTANLVLPPASNEDKSFDFNSKHDDVPEQFIWSSKDLVKGSSEKLNTPLIDLKAIKGDEAAMATAAKLVREACMKHGFFEVTNHGVDHDLIMAVYCEADSIFKLPLSKKLTAKKDRWGYSCALADRYASSLPWTEVFTFRYNYIHKSDSEIVHLFKSMLGEEFQHAGLVYERYCGAMKEVSMSILELLAISLGVDRSHFQRFFEDCEAIMRCNRYPSCKNPSVTLGVGPHRDPPSLTILHQDQVSGLQVYVDDKWVPLLPRPDTPDALVINLGDTFMALANGLYKSCLHRVLVNEKIERKSLAFFLNPRGDKTVKPPNSLFENEEQRNYPDFTWAQFFEFIQKHRRVDADTLAMFVSWLRSEEAPPSNFNPMWN</sequence>
<evidence type="ECO:0000256" key="3">
    <source>
        <dbReference type="ARBA" id="ARBA00022723"/>
    </source>
</evidence>
<dbReference type="GO" id="GO:0045544">
    <property type="term" value="F:gibberellin 20-oxidase activity"/>
    <property type="evidence" value="ECO:0007669"/>
    <property type="project" value="UniProtKB-ARBA"/>
</dbReference>